<dbReference type="Pfam" id="PF03446">
    <property type="entry name" value="NAD_binding_2"/>
    <property type="match status" value="1"/>
</dbReference>
<dbReference type="EMBL" id="JAAHBV010000343">
    <property type="protein sequence ID" value="NER61081.1"/>
    <property type="molecule type" value="Genomic_DNA"/>
</dbReference>
<dbReference type="GO" id="GO:0050661">
    <property type="term" value="F:NADP binding"/>
    <property type="evidence" value="ECO:0007669"/>
    <property type="project" value="InterPro"/>
</dbReference>
<keyword evidence="1" id="KW-0560">Oxidoreductase</keyword>
<dbReference type="SUPFAM" id="SSF51735">
    <property type="entry name" value="NAD(P)-binding Rossmann-fold domains"/>
    <property type="match status" value="1"/>
</dbReference>
<dbReference type="InterPro" id="IPR008927">
    <property type="entry name" value="6-PGluconate_DH-like_C_sf"/>
</dbReference>
<evidence type="ECO:0000256" key="3">
    <source>
        <dbReference type="PIRSR" id="PIRSR000103-1"/>
    </source>
</evidence>
<feature type="active site" evidence="3">
    <location>
        <position position="169"/>
    </location>
</feature>
<dbReference type="GO" id="GO:0051287">
    <property type="term" value="F:NAD binding"/>
    <property type="evidence" value="ECO:0007669"/>
    <property type="project" value="InterPro"/>
</dbReference>
<dbReference type="PIRSF" id="PIRSF000103">
    <property type="entry name" value="HIBADH"/>
    <property type="match status" value="1"/>
</dbReference>
<dbReference type="InterPro" id="IPR036291">
    <property type="entry name" value="NAD(P)-bd_dom_sf"/>
</dbReference>
<dbReference type="SUPFAM" id="SSF48179">
    <property type="entry name" value="6-phosphogluconate dehydrogenase C-terminal domain-like"/>
    <property type="match status" value="1"/>
</dbReference>
<keyword evidence="2" id="KW-0520">NAD</keyword>
<reference evidence="8 9" key="1">
    <citation type="submission" date="2020-02" db="EMBL/GenBank/DDBJ databases">
        <title>Broccoli isolated Pseudomonas sp.</title>
        <authorList>
            <person name="Fujikawa T."/>
            <person name="Sawada H."/>
        </authorList>
    </citation>
    <scope>NUCLEOTIDE SEQUENCE [LARGE SCALE GENOMIC DNA]</scope>
    <source>
        <strain evidence="7 9">MAFF212427</strain>
        <strain evidence="6 8">MAFF212428</strain>
    </source>
</reference>
<evidence type="ECO:0000256" key="1">
    <source>
        <dbReference type="ARBA" id="ARBA00023002"/>
    </source>
</evidence>
<evidence type="ECO:0000256" key="2">
    <source>
        <dbReference type="ARBA" id="ARBA00023027"/>
    </source>
</evidence>
<proteinExistence type="predicted"/>
<accession>A0A6M0CUB6</accession>
<protein>
    <submittedName>
        <fullName evidence="7">NAD(P)-dependent oxidoreductase</fullName>
    </submittedName>
</protein>
<organism evidence="7 9">
    <name type="scientific">Pseudomonas brassicae</name>
    <dbReference type="NCBI Taxonomy" id="2708063"/>
    <lineage>
        <taxon>Bacteria</taxon>
        <taxon>Pseudomonadati</taxon>
        <taxon>Pseudomonadota</taxon>
        <taxon>Gammaproteobacteria</taxon>
        <taxon>Pseudomonadales</taxon>
        <taxon>Pseudomonadaceae</taxon>
        <taxon>Pseudomonas</taxon>
    </lineage>
</organism>
<dbReference type="InterPro" id="IPR029154">
    <property type="entry name" value="HIBADH-like_NADP-bd"/>
</dbReference>
<comment type="caution">
    <text evidence="7">The sequence shown here is derived from an EMBL/GenBank/DDBJ whole genome shotgun (WGS) entry which is preliminary data.</text>
</comment>
<evidence type="ECO:0000259" key="5">
    <source>
        <dbReference type="Pfam" id="PF14833"/>
    </source>
</evidence>
<dbReference type="RefSeq" id="WP_163940532.1">
    <property type="nucleotide sequence ID" value="NZ_JAAHBU010000011.1"/>
</dbReference>
<dbReference type="Gene3D" id="1.10.1040.10">
    <property type="entry name" value="N-(1-d-carboxylethyl)-l-norvaline Dehydrogenase, domain 2"/>
    <property type="match status" value="1"/>
</dbReference>
<evidence type="ECO:0000313" key="9">
    <source>
        <dbReference type="Proteomes" id="UP000482634"/>
    </source>
</evidence>
<dbReference type="InterPro" id="IPR013328">
    <property type="entry name" value="6PGD_dom2"/>
</dbReference>
<dbReference type="InterPro" id="IPR006115">
    <property type="entry name" value="6PGDH_NADP-bd"/>
</dbReference>
<feature type="domain" description="6-phosphogluconate dehydrogenase NADP-binding" evidence="4">
    <location>
        <begin position="2"/>
        <end position="160"/>
    </location>
</feature>
<dbReference type="Proteomes" id="UP000482634">
    <property type="component" value="Unassembled WGS sequence"/>
</dbReference>
<dbReference type="EMBL" id="JAAHBU010000011">
    <property type="protein sequence ID" value="NER62785.1"/>
    <property type="molecule type" value="Genomic_DNA"/>
</dbReference>
<evidence type="ECO:0000313" key="8">
    <source>
        <dbReference type="Proteomes" id="UP000480410"/>
    </source>
</evidence>
<accession>A0A6B3NHQ2</accession>
<dbReference type="Pfam" id="PF14833">
    <property type="entry name" value="NAD_binding_11"/>
    <property type="match status" value="1"/>
</dbReference>
<keyword evidence="9" id="KW-1185">Reference proteome</keyword>
<feature type="domain" description="3-hydroxyisobutyrate dehydrogenase-like NAD-binding" evidence="5">
    <location>
        <begin position="163"/>
        <end position="282"/>
    </location>
</feature>
<dbReference type="PANTHER" id="PTHR43060:SF15">
    <property type="entry name" value="3-HYDROXYISOBUTYRATE DEHYDROGENASE-LIKE 1, MITOCHONDRIAL-RELATED"/>
    <property type="match status" value="1"/>
</dbReference>
<dbReference type="PANTHER" id="PTHR43060">
    <property type="entry name" value="3-HYDROXYISOBUTYRATE DEHYDROGENASE-LIKE 1, MITOCHONDRIAL-RELATED"/>
    <property type="match status" value="1"/>
</dbReference>
<gene>
    <name evidence="6" type="ORF">G3435_16080</name>
    <name evidence="7" type="ORF">G3436_01290</name>
</gene>
<dbReference type="Proteomes" id="UP000480410">
    <property type="component" value="Unassembled WGS sequence"/>
</dbReference>
<dbReference type="AlphaFoldDB" id="A0A6B3NHQ2"/>
<dbReference type="InterPro" id="IPR015815">
    <property type="entry name" value="HIBADH-related"/>
</dbReference>
<name>A0A6B3NHQ2_9PSED</name>
<evidence type="ECO:0000259" key="4">
    <source>
        <dbReference type="Pfam" id="PF03446"/>
    </source>
</evidence>
<evidence type="ECO:0000313" key="7">
    <source>
        <dbReference type="EMBL" id="NER62785.1"/>
    </source>
</evidence>
<dbReference type="Gene3D" id="3.40.50.720">
    <property type="entry name" value="NAD(P)-binding Rossmann-like Domain"/>
    <property type="match status" value="1"/>
</dbReference>
<sequence>MTIAFIGLGRIGLPMATRLLAKCPGLRVSSASGRAYAALERLGARPTDAREVLAACDTVFLCLPDDQVVEQVLFSAQGLAQWMRPGSTVVDTSTLGYTQTLAIARRLAALGLRFMDAPVSGMVQRAAEGTLTVMCGGAQQVLDDMRPYLQAMASNIVHMGPVGSGQLAKLINQMLYNINTAALAEVMPLACKLGLDAQAIATVVNSGTGCSHASTYFLPQILAGTFDSSYPLRDAYKDMRHAAHLSAELGVPLPVLAAATATYQTALLQGHGCQDKGAMIKVFEALLGVQFRRTPGADGTAPSYPAN</sequence>
<dbReference type="GO" id="GO:0016491">
    <property type="term" value="F:oxidoreductase activity"/>
    <property type="evidence" value="ECO:0007669"/>
    <property type="project" value="UniProtKB-KW"/>
</dbReference>
<evidence type="ECO:0000313" key="6">
    <source>
        <dbReference type="EMBL" id="NER61081.1"/>
    </source>
</evidence>